<accession>A0A0W0FDU1</accession>
<dbReference type="EMBL" id="LATX01002076">
    <property type="protein sequence ID" value="KTB34458.1"/>
    <property type="molecule type" value="Genomic_DNA"/>
</dbReference>
<feature type="transmembrane region" description="Helical" evidence="1">
    <location>
        <begin position="29"/>
        <end position="54"/>
    </location>
</feature>
<gene>
    <name evidence="2" type="ORF">WG66_12981</name>
</gene>
<organism evidence="2 3">
    <name type="scientific">Moniliophthora roreri</name>
    <name type="common">Frosty pod rot fungus</name>
    <name type="synonym">Monilia roreri</name>
    <dbReference type="NCBI Taxonomy" id="221103"/>
    <lineage>
        <taxon>Eukaryota</taxon>
        <taxon>Fungi</taxon>
        <taxon>Dikarya</taxon>
        <taxon>Basidiomycota</taxon>
        <taxon>Agaricomycotina</taxon>
        <taxon>Agaricomycetes</taxon>
        <taxon>Agaricomycetidae</taxon>
        <taxon>Agaricales</taxon>
        <taxon>Marasmiineae</taxon>
        <taxon>Marasmiaceae</taxon>
        <taxon>Moniliophthora</taxon>
    </lineage>
</organism>
<feature type="transmembrane region" description="Helical" evidence="1">
    <location>
        <begin position="183"/>
        <end position="204"/>
    </location>
</feature>
<sequence length="272" mass="29792">MGIYISPPAQVHIASTVQSLFYGMIHANFVLHILIQTAHGGAFIVSFGICMNILLKRRKGHYQYHLLATAILFILVSANFLVYMTYDAVKMCFYGSNPVDESNRCWLPTTRFFDAQYETALASSSVADAILLWRCYVVWGKRRKIMILPAFLYVAAHVVGLVLASSDVVVMGNWFGYDEKTPLSPISVVAVSAGVGLVSTTIIIRVTLGNDNMESTVVLSRATNIEDGVAARVDISPSAINLKQEGTSEWPSMLEHEFDGSSRSSGNAVTVD</sequence>
<dbReference type="AlphaFoldDB" id="A0A0W0FDU1"/>
<protein>
    <submittedName>
        <fullName evidence="2">Uncharacterized protein</fullName>
    </submittedName>
</protein>
<evidence type="ECO:0000313" key="3">
    <source>
        <dbReference type="Proteomes" id="UP000054988"/>
    </source>
</evidence>
<proteinExistence type="predicted"/>
<reference evidence="2 3" key="1">
    <citation type="submission" date="2015-12" db="EMBL/GenBank/DDBJ databases">
        <title>Draft genome sequence of Moniliophthora roreri, the causal agent of frosty pod rot of cacao.</title>
        <authorList>
            <person name="Aime M.C."/>
            <person name="Diaz-Valderrama J.R."/>
            <person name="Kijpornyongpan T."/>
            <person name="Phillips-Mora W."/>
        </authorList>
    </citation>
    <scope>NUCLEOTIDE SEQUENCE [LARGE SCALE GENOMIC DNA]</scope>
    <source>
        <strain evidence="2 3">MCA 2952</strain>
    </source>
</reference>
<feature type="transmembrane region" description="Helical" evidence="1">
    <location>
        <begin position="151"/>
        <end position="177"/>
    </location>
</feature>
<feature type="transmembrane region" description="Helical" evidence="1">
    <location>
        <begin position="66"/>
        <end position="86"/>
    </location>
</feature>
<keyword evidence="1" id="KW-1133">Transmembrane helix</keyword>
<keyword evidence="1" id="KW-0472">Membrane</keyword>
<name>A0A0W0FDU1_MONRR</name>
<feature type="transmembrane region" description="Helical" evidence="1">
    <location>
        <begin position="120"/>
        <end position="139"/>
    </location>
</feature>
<evidence type="ECO:0000256" key="1">
    <source>
        <dbReference type="SAM" id="Phobius"/>
    </source>
</evidence>
<comment type="caution">
    <text evidence="2">The sequence shown here is derived from an EMBL/GenBank/DDBJ whole genome shotgun (WGS) entry which is preliminary data.</text>
</comment>
<dbReference type="Proteomes" id="UP000054988">
    <property type="component" value="Unassembled WGS sequence"/>
</dbReference>
<keyword evidence="1" id="KW-0812">Transmembrane</keyword>
<evidence type="ECO:0000313" key="2">
    <source>
        <dbReference type="EMBL" id="KTB34458.1"/>
    </source>
</evidence>